<feature type="region of interest" description="Disordered" evidence="2">
    <location>
        <begin position="257"/>
        <end position="311"/>
    </location>
</feature>
<feature type="compositionally biased region" description="Basic and acidic residues" evidence="2">
    <location>
        <begin position="267"/>
        <end position="276"/>
    </location>
</feature>
<dbReference type="NCBIfam" id="NF040974">
    <property type="entry name" value="RepABC_RepC"/>
    <property type="match status" value="1"/>
</dbReference>
<gene>
    <name evidence="5" type="primary">repC</name>
    <name evidence="5" type="ORF">RRU01S_31_00160</name>
</gene>
<evidence type="ECO:0000259" key="4">
    <source>
        <dbReference type="Pfam" id="PF11800"/>
    </source>
</evidence>
<reference evidence="5 6" key="1">
    <citation type="submission" date="2014-08" db="EMBL/GenBank/DDBJ databases">
        <title>Whole genome shotgun sequence of Rhizobium rubi NBRC 13261.</title>
        <authorList>
            <person name="Katano-Makiyama Y."/>
            <person name="Hosoyama A."/>
            <person name="Hashimoto M."/>
            <person name="Hosoyama Y."/>
            <person name="Noguchi M."/>
            <person name="Tsuchikane K."/>
            <person name="Uohara A."/>
            <person name="Ohji S."/>
            <person name="Ichikawa N."/>
            <person name="Kimura A."/>
            <person name="Yamazoe A."/>
            <person name="Fujita N."/>
        </authorList>
    </citation>
    <scope>NUCLEOTIDE SEQUENCE [LARGE SCALE GENOMIC DNA]</scope>
    <source>
        <strain evidence="5 6">NBRC 13261</strain>
    </source>
</reference>
<protein>
    <submittedName>
        <fullName evidence="5">Replication protein C</fullName>
    </submittedName>
</protein>
<organism evidence="5 6">
    <name type="scientific">Agrobacterium rubi TR3 = NBRC 13261</name>
    <dbReference type="NCBI Taxonomy" id="1368415"/>
    <lineage>
        <taxon>Bacteria</taxon>
        <taxon>Pseudomonadati</taxon>
        <taxon>Pseudomonadota</taxon>
        <taxon>Alphaproteobacteria</taxon>
        <taxon>Hyphomicrobiales</taxon>
        <taxon>Rhizobiaceae</taxon>
        <taxon>Rhizobium/Agrobacterium group</taxon>
        <taxon>Agrobacterium</taxon>
    </lineage>
</organism>
<dbReference type="Proteomes" id="UP000028701">
    <property type="component" value="Unassembled WGS sequence"/>
</dbReference>
<dbReference type="Pfam" id="PF03428">
    <property type="entry name" value="RP-C"/>
    <property type="match status" value="1"/>
</dbReference>
<keyword evidence="1" id="KW-0175">Coiled coil</keyword>
<dbReference type="Pfam" id="PF11800">
    <property type="entry name" value="RP-C_C"/>
    <property type="match status" value="1"/>
</dbReference>
<feature type="coiled-coil region" evidence="1">
    <location>
        <begin position="139"/>
        <end position="169"/>
    </location>
</feature>
<feature type="domain" description="Plasmid replication protein C N-terminal" evidence="3">
    <location>
        <begin position="13"/>
        <end position="181"/>
    </location>
</feature>
<evidence type="ECO:0000259" key="3">
    <source>
        <dbReference type="Pfam" id="PF03428"/>
    </source>
</evidence>
<comment type="caution">
    <text evidence="5">The sequence shown here is derived from an EMBL/GenBank/DDBJ whole genome shotgun (WGS) entry which is preliminary data.</text>
</comment>
<dbReference type="RefSeq" id="WP_045232514.1">
    <property type="nucleotide sequence ID" value="NZ_BBJU01000031.1"/>
</dbReference>
<name>A0A081D2D6_9HYPH</name>
<proteinExistence type="predicted"/>
<feature type="domain" description="Plasmid replication protein C C-terminal" evidence="4">
    <location>
        <begin position="318"/>
        <end position="418"/>
    </location>
</feature>
<accession>A0A081D2D6</accession>
<dbReference type="OrthoDB" id="7488837at2"/>
<feature type="compositionally biased region" description="Basic and acidic residues" evidence="2">
    <location>
        <begin position="292"/>
        <end position="308"/>
    </location>
</feature>
<evidence type="ECO:0000256" key="1">
    <source>
        <dbReference type="SAM" id="Coils"/>
    </source>
</evidence>
<evidence type="ECO:0000313" key="6">
    <source>
        <dbReference type="Proteomes" id="UP000028701"/>
    </source>
</evidence>
<evidence type="ECO:0000256" key="2">
    <source>
        <dbReference type="SAM" id="MobiDB-lite"/>
    </source>
</evidence>
<dbReference type="AlphaFoldDB" id="A0A081D2D6"/>
<dbReference type="eggNOG" id="COG0640">
    <property type="taxonomic scope" value="Bacteria"/>
</dbReference>
<dbReference type="InterPro" id="IPR021760">
    <property type="entry name" value="RepC_C"/>
</dbReference>
<sequence length="426" mass="47222">MRETLTNKRLTGRRMTKERAEFRRLAQSTEVGTVTRGQLAVLSQSLPCTGLITSTESHLLTVIINTARADAFDKGGRPIVFKSNNQLGFEINRSPGRVSRILSRLFDAGLLTMQDSANFKRYPIRDGEGEISDACGIDLRVLIARYRELDALVRQKREEKRANDAAARRFRDALRSARYALMNAADMTETALASLASRIDRIAAFVGIASRAPAVVSRRAARLLEWLVGRSVQASRHPESVSDHDNMTCTNVENDMHKQITNPHPFDLSKEERRPAEAGQHNSHKAGYASKRAFEESLTRGSDPDNRQSRPQQGIVALDDVWRAAPSLKDYFTTAPRSWSDLARIAPQICRLAGVSEDARLRAVDQMGQQAAAIAIAVTFEKYSRQEVSSPGGYLRAMTDRAASGELHLSRSVFGLAARNSMEALN</sequence>
<dbReference type="InterPro" id="IPR047611">
    <property type="entry name" value="RepABC_RepC"/>
</dbReference>
<evidence type="ECO:0000313" key="5">
    <source>
        <dbReference type="EMBL" id="GAK73082.1"/>
    </source>
</evidence>
<dbReference type="EMBL" id="BBJU01000031">
    <property type="protein sequence ID" value="GAK73082.1"/>
    <property type="molecule type" value="Genomic_DNA"/>
</dbReference>
<dbReference type="InterPro" id="IPR005090">
    <property type="entry name" value="RepC_N"/>
</dbReference>